<dbReference type="InterPro" id="IPR000802">
    <property type="entry name" value="Arsenical_pump_ArsB"/>
</dbReference>
<feature type="transmembrane region" description="Helical" evidence="8">
    <location>
        <begin position="94"/>
        <end position="123"/>
    </location>
</feature>
<keyword evidence="4" id="KW-1003">Cell membrane</keyword>
<evidence type="ECO:0000256" key="5">
    <source>
        <dbReference type="ARBA" id="ARBA00022692"/>
    </source>
</evidence>
<evidence type="ECO:0000256" key="6">
    <source>
        <dbReference type="ARBA" id="ARBA00022989"/>
    </source>
</evidence>
<evidence type="ECO:0000313" key="10">
    <source>
        <dbReference type="EMBL" id="SSC12095.1"/>
    </source>
</evidence>
<dbReference type="PANTHER" id="PTHR43568:SF1">
    <property type="entry name" value="P PROTEIN"/>
    <property type="match status" value="1"/>
</dbReference>
<dbReference type="PANTHER" id="PTHR43568">
    <property type="entry name" value="P PROTEIN"/>
    <property type="match status" value="1"/>
</dbReference>
<dbReference type="EMBL" id="LS974202">
    <property type="protein sequence ID" value="SSC12095.1"/>
    <property type="molecule type" value="Genomic_DNA"/>
</dbReference>
<keyword evidence="7 8" id="KW-0472">Membrane</keyword>
<sequence>MHNMYELLKRTIFDPAFVKRHLVREMLFWISMALSIVSSIFMGARLESIDWEVIAKLFSLMLVVQAFKEYGVLEWMARSSLKSLKSPRSIGVMIVLLTASVSSLITNDVALITLVPLTMLIALKAGFDPMWLVMIQSQAADVGSALTPIGNPQNLFLFEKYQVPVGEFVSFLLPFTIFGVCWTLVMNLLNSRKKASFTVEPSKIREPRKLMIFALAFLVVMLSVFRVIDYRIGLVLTFVVTMVLDRGFFKKIDYFLLGTFAFFFIFIDNMTRTEFISGLMRSVANGDMQTMVNSALFSQIISNVPSAILFSSFTDSYKGLTLGVNIGGSGTIIASLANLIAYRIYVKERGQNGKYLIIFMVSSTISLLLSLTFGYFRLKFLGL</sequence>
<keyword evidence="5 8" id="KW-0812">Transmembrane</keyword>
<gene>
    <name evidence="10" type="ORF">MESINF_0646</name>
</gene>
<dbReference type="PRINTS" id="PR00758">
    <property type="entry name" value="ARSENICPUMP"/>
</dbReference>
<dbReference type="AlphaFoldDB" id="A0A7Z7LDN6"/>
<dbReference type="GO" id="GO:0005886">
    <property type="term" value="C:plasma membrane"/>
    <property type="evidence" value="ECO:0007669"/>
    <property type="project" value="UniProtKB-SubCell"/>
</dbReference>
<dbReference type="InterPro" id="IPR004680">
    <property type="entry name" value="Cit_transptr-like_dom"/>
</dbReference>
<feature type="transmembrane region" description="Helical" evidence="8">
    <location>
        <begin position="168"/>
        <end position="189"/>
    </location>
</feature>
<dbReference type="Proteomes" id="UP000250796">
    <property type="component" value="Chromosome MESINF"/>
</dbReference>
<dbReference type="InterPro" id="IPR051475">
    <property type="entry name" value="Diverse_Ion_Transporter"/>
</dbReference>
<feature type="transmembrane region" description="Helical" evidence="8">
    <location>
        <begin position="356"/>
        <end position="376"/>
    </location>
</feature>
<accession>A0A7Z7LDN6</accession>
<evidence type="ECO:0000256" key="3">
    <source>
        <dbReference type="ARBA" id="ARBA00022448"/>
    </source>
</evidence>
<keyword evidence="11" id="KW-1185">Reference proteome</keyword>
<dbReference type="GO" id="GO:0015105">
    <property type="term" value="F:arsenite transmembrane transporter activity"/>
    <property type="evidence" value="ECO:0007669"/>
    <property type="project" value="InterPro"/>
</dbReference>
<evidence type="ECO:0000256" key="4">
    <source>
        <dbReference type="ARBA" id="ARBA00022475"/>
    </source>
</evidence>
<organism evidence="10 11">
    <name type="scientific">Mesotoga infera</name>
    <dbReference type="NCBI Taxonomy" id="1236046"/>
    <lineage>
        <taxon>Bacteria</taxon>
        <taxon>Thermotogati</taxon>
        <taxon>Thermotogota</taxon>
        <taxon>Thermotogae</taxon>
        <taxon>Kosmotogales</taxon>
        <taxon>Kosmotogaceae</taxon>
        <taxon>Mesotoga</taxon>
    </lineage>
</organism>
<feature type="domain" description="Citrate transporter-like" evidence="9">
    <location>
        <begin position="31"/>
        <end position="310"/>
    </location>
</feature>
<keyword evidence="3" id="KW-0813">Transport</keyword>
<evidence type="ECO:0000256" key="8">
    <source>
        <dbReference type="SAM" id="Phobius"/>
    </source>
</evidence>
<comment type="similarity">
    <text evidence="2">Belongs to the CitM (TC 2.A.11) transporter family.</text>
</comment>
<feature type="transmembrane region" description="Helical" evidence="8">
    <location>
        <begin position="21"/>
        <end position="41"/>
    </location>
</feature>
<name>A0A7Z7LDN6_9BACT</name>
<comment type="subcellular location">
    <subcellularLocation>
        <location evidence="1">Cell membrane</location>
        <topology evidence="1">Multi-pass membrane protein</topology>
    </subcellularLocation>
</comment>
<feature type="transmembrane region" description="Helical" evidence="8">
    <location>
        <begin position="322"/>
        <end position="344"/>
    </location>
</feature>
<evidence type="ECO:0000313" key="11">
    <source>
        <dbReference type="Proteomes" id="UP000250796"/>
    </source>
</evidence>
<reference evidence="10 11" key="1">
    <citation type="submission" date="2017-01" db="EMBL/GenBank/DDBJ databases">
        <authorList>
            <person name="Erauso G."/>
        </authorList>
    </citation>
    <scope>NUCLEOTIDE SEQUENCE [LARGE SCALE GENOMIC DNA]</scope>
    <source>
        <strain evidence="10">MESINF1</strain>
    </source>
</reference>
<feature type="transmembrane region" description="Helical" evidence="8">
    <location>
        <begin position="210"/>
        <end position="232"/>
    </location>
</feature>
<proteinExistence type="inferred from homology"/>
<dbReference type="Pfam" id="PF03600">
    <property type="entry name" value="CitMHS"/>
    <property type="match status" value="1"/>
</dbReference>
<evidence type="ECO:0000256" key="2">
    <source>
        <dbReference type="ARBA" id="ARBA00009843"/>
    </source>
</evidence>
<feature type="transmembrane region" description="Helical" evidence="8">
    <location>
        <begin position="252"/>
        <end position="270"/>
    </location>
</feature>
<evidence type="ECO:0000256" key="7">
    <source>
        <dbReference type="ARBA" id="ARBA00023136"/>
    </source>
</evidence>
<evidence type="ECO:0000256" key="1">
    <source>
        <dbReference type="ARBA" id="ARBA00004651"/>
    </source>
</evidence>
<protein>
    <recommendedName>
        <fullName evidence="9">Citrate transporter-like domain-containing protein</fullName>
    </recommendedName>
</protein>
<evidence type="ECO:0000259" key="9">
    <source>
        <dbReference type="Pfam" id="PF03600"/>
    </source>
</evidence>
<dbReference type="KEGG" id="minf:MESINF_0646"/>
<keyword evidence="6 8" id="KW-1133">Transmembrane helix</keyword>